<organism evidence="1 2">
    <name type="scientific">Fonsecaea multimorphosa CBS 102226</name>
    <dbReference type="NCBI Taxonomy" id="1442371"/>
    <lineage>
        <taxon>Eukaryota</taxon>
        <taxon>Fungi</taxon>
        <taxon>Dikarya</taxon>
        <taxon>Ascomycota</taxon>
        <taxon>Pezizomycotina</taxon>
        <taxon>Eurotiomycetes</taxon>
        <taxon>Chaetothyriomycetidae</taxon>
        <taxon>Chaetothyriales</taxon>
        <taxon>Herpotrichiellaceae</taxon>
        <taxon>Fonsecaea</taxon>
    </lineage>
</organism>
<dbReference type="OrthoDB" id="5958943at2759"/>
<accession>A0A0D2H5E7</accession>
<protein>
    <recommendedName>
        <fullName evidence="3">Transcription factor domain-containing protein</fullName>
    </recommendedName>
</protein>
<sequence length="520" mass="59460">MLLNDEDTDDQNAIINQALISAVHAFSARWLSLSRFGRETATDVRALTLAKEYFLERIWERAHRDVLRVLTRPSYRSILAMYLFGTTPTTIKNKERCIADHCFEMSLRQYLQLRGRSSAIARQPGRRNENTLQLQDTSAKVQAYKELKHLEDTAYWFGVVIDGSRSLTRCQPSVLLPGLQGEALVWRSIKEQTETFRTTYRSIHTSKAPLTDEIVMTMIQHGAACKTLFWKSVSRIQDYLFYQTVESTLEVLVKNAAEEMARFEEVFDPFFNQCARDWILLSQRSRLSYFILALHFHLGVLILVDVLETQHEATTDTFIDIGACKLASTRAIINLTNLMLLQGDADTGAETSSIFLKDPYPEHTRNGLSRAAYSVLHLFREMSVTEQVAEIMAAPLFAALGILSQVSYTAEESLRALRKSFSEADLTVMRLRTEFSTYLVTAPPDLDLSITPEMFEEETVRELDLAEEDPNLVDKTIGRHEGLEMSYDFDWFDLEGIDFTSVMHEWDFEVRGSGGKYCLH</sequence>
<gene>
    <name evidence="1" type="ORF">Z520_07184</name>
</gene>
<dbReference type="RefSeq" id="XP_016631193.1">
    <property type="nucleotide sequence ID" value="XM_016777683.1"/>
</dbReference>
<evidence type="ECO:0000313" key="1">
    <source>
        <dbReference type="EMBL" id="KIX97070.1"/>
    </source>
</evidence>
<keyword evidence="2" id="KW-1185">Reference proteome</keyword>
<dbReference type="Proteomes" id="UP000053411">
    <property type="component" value="Unassembled WGS sequence"/>
</dbReference>
<dbReference type="STRING" id="1442371.A0A0D2H5E7"/>
<name>A0A0D2H5E7_9EURO</name>
<evidence type="ECO:0000313" key="2">
    <source>
        <dbReference type="Proteomes" id="UP000053411"/>
    </source>
</evidence>
<dbReference type="AlphaFoldDB" id="A0A0D2H5E7"/>
<reference evidence="1 2" key="1">
    <citation type="submission" date="2015-01" db="EMBL/GenBank/DDBJ databases">
        <title>The Genome Sequence of Fonsecaea multimorphosa CBS 102226.</title>
        <authorList>
            <consortium name="The Broad Institute Genomics Platform"/>
            <person name="Cuomo C."/>
            <person name="de Hoog S."/>
            <person name="Gorbushina A."/>
            <person name="Stielow B."/>
            <person name="Teixiera M."/>
            <person name="Abouelleil A."/>
            <person name="Chapman S.B."/>
            <person name="Priest M."/>
            <person name="Young S.K."/>
            <person name="Wortman J."/>
            <person name="Nusbaum C."/>
            <person name="Birren B."/>
        </authorList>
    </citation>
    <scope>NUCLEOTIDE SEQUENCE [LARGE SCALE GENOMIC DNA]</scope>
    <source>
        <strain evidence="1 2">CBS 102226</strain>
    </source>
</reference>
<dbReference type="GeneID" id="27712930"/>
<dbReference type="EMBL" id="KN848075">
    <property type="protein sequence ID" value="KIX97070.1"/>
    <property type="molecule type" value="Genomic_DNA"/>
</dbReference>
<evidence type="ECO:0008006" key="3">
    <source>
        <dbReference type="Google" id="ProtNLM"/>
    </source>
</evidence>
<dbReference type="VEuPathDB" id="FungiDB:Z520_07184"/>
<proteinExistence type="predicted"/>